<organism evidence="2 3">
    <name type="scientific">Parasulfuritortus cantonensis</name>
    <dbReference type="NCBI Taxonomy" id="2528202"/>
    <lineage>
        <taxon>Bacteria</taxon>
        <taxon>Pseudomonadati</taxon>
        <taxon>Pseudomonadota</taxon>
        <taxon>Betaproteobacteria</taxon>
        <taxon>Nitrosomonadales</taxon>
        <taxon>Thiobacillaceae</taxon>
        <taxon>Parasulfuritortus</taxon>
    </lineage>
</organism>
<sequence>MHADDDDRLIEAILASGVKIPPMPAALLEVLALAGDDRAGAREYARAIARDPALTGAVFRVVGSPVLGLRVKVDSLDKAVTLLGLATTLAVVRSEGMRVALHDSALDVVMHTLWRRMGTVAELVVAALRVLRPRGVREDIAYQAGIFHDCGVAVLCRRDPAYAQAFKAGHWPDLAALDAERHASHAVVGLMVARNWQLPAEVAETIRHHHDSHPDLLAEPVRSLAVLVRLAGHLLDGGAGADDPAWPLWQPLAEAMCEPAGLALAELEAELLGRLAG</sequence>
<comment type="caution">
    <text evidence="2">The sequence shown here is derived from an EMBL/GenBank/DDBJ whole genome shotgun (WGS) entry which is preliminary data.</text>
</comment>
<feature type="domain" description="HDOD" evidence="1">
    <location>
        <begin position="20"/>
        <end position="212"/>
    </location>
</feature>
<evidence type="ECO:0000259" key="1">
    <source>
        <dbReference type="PROSITE" id="PS51833"/>
    </source>
</evidence>
<dbReference type="Pfam" id="PF08668">
    <property type="entry name" value="HDOD"/>
    <property type="match status" value="1"/>
</dbReference>
<dbReference type="InterPro" id="IPR013976">
    <property type="entry name" value="HDOD"/>
</dbReference>
<dbReference type="EMBL" id="SJZB01000018">
    <property type="protein sequence ID" value="TCJ16256.1"/>
    <property type="molecule type" value="Genomic_DNA"/>
</dbReference>
<dbReference type="RefSeq" id="WP_131445184.1">
    <property type="nucleotide sequence ID" value="NZ_SJZB01000018.1"/>
</dbReference>
<dbReference type="Proteomes" id="UP000295443">
    <property type="component" value="Unassembled WGS sequence"/>
</dbReference>
<name>A0A4R1BGA8_9PROT</name>
<accession>A0A4R1BGA8</accession>
<dbReference type="PANTHER" id="PTHR33525">
    <property type="match status" value="1"/>
</dbReference>
<dbReference type="Gene3D" id="1.10.3210.10">
    <property type="entry name" value="Hypothetical protein af1432"/>
    <property type="match status" value="1"/>
</dbReference>
<keyword evidence="3" id="KW-1185">Reference proteome</keyword>
<dbReference type="InterPro" id="IPR006675">
    <property type="entry name" value="HDIG_dom"/>
</dbReference>
<dbReference type="SUPFAM" id="SSF109604">
    <property type="entry name" value="HD-domain/PDEase-like"/>
    <property type="match status" value="1"/>
</dbReference>
<proteinExistence type="predicted"/>
<protein>
    <submittedName>
        <fullName evidence="2">HDOD domain-containing protein</fullName>
    </submittedName>
</protein>
<evidence type="ECO:0000313" key="2">
    <source>
        <dbReference type="EMBL" id="TCJ16256.1"/>
    </source>
</evidence>
<dbReference type="PROSITE" id="PS51833">
    <property type="entry name" value="HDOD"/>
    <property type="match status" value="1"/>
</dbReference>
<dbReference type="PANTHER" id="PTHR33525:SF6">
    <property type="entry name" value="HDOD DOMAIN-CONTAINING PROTEIN"/>
    <property type="match status" value="1"/>
</dbReference>
<gene>
    <name evidence="2" type="ORF">EZJ19_04940</name>
</gene>
<dbReference type="InterPro" id="IPR052340">
    <property type="entry name" value="RNase_Y/CdgJ"/>
</dbReference>
<dbReference type="NCBIfam" id="TIGR00277">
    <property type="entry name" value="HDIG"/>
    <property type="match status" value="1"/>
</dbReference>
<evidence type="ECO:0000313" key="3">
    <source>
        <dbReference type="Proteomes" id="UP000295443"/>
    </source>
</evidence>
<reference evidence="2 3" key="1">
    <citation type="submission" date="2019-03" db="EMBL/GenBank/DDBJ databases">
        <title>Genome sequence of Thiobacillaceae bacterium LSR1, a sulfur-oxidizing bacterium isolated from freshwater sediment.</title>
        <authorList>
            <person name="Li S."/>
        </authorList>
    </citation>
    <scope>NUCLEOTIDE SEQUENCE [LARGE SCALE GENOMIC DNA]</scope>
    <source>
        <strain evidence="2 3">LSR1</strain>
    </source>
</reference>
<dbReference type="AlphaFoldDB" id="A0A4R1BGA8"/>
<dbReference type="OrthoDB" id="9784953at2"/>